<protein>
    <recommendedName>
        <fullName evidence="9">Amino acid permease/ SLC12A domain-containing protein</fullName>
    </recommendedName>
</protein>
<evidence type="ECO:0000313" key="10">
    <source>
        <dbReference type="EMBL" id="KAG0150850.1"/>
    </source>
</evidence>
<feature type="transmembrane region" description="Helical" evidence="8">
    <location>
        <begin position="185"/>
        <end position="205"/>
    </location>
</feature>
<feature type="transmembrane region" description="Helical" evidence="8">
    <location>
        <begin position="225"/>
        <end position="247"/>
    </location>
</feature>
<accession>A0A9P6TGL3</accession>
<dbReference type="PANTHER" id="PTHR43341">
    <property type="entry name" value="AMINO ACID PERMEASE"/>
    <property type="match status" value="1"/>
</dbReference>
<organism evidence="10 11">
    <name type="scientific">Cronartium quercuum f. sp. fusiforme G11</name>
    <dbReference type="NCBI Taxonomy" id="708437"/>
    <lineage>
        <taxon>Eukaryota</taxon>
        <taxon>Fungi</taxon>
        <taxon>Dikarya</taxon>
        <taxon>Basidiomycota</taxon>
        <taxon>Pucciniomycotina</taxon>
        <taxon>Pucciniomycetes</taxon>
        <taxon>Pucciniales</taxon>
        <taxon>Coleosporiaceae</taxon>
        <taxon>Cronartium</taxon>
    </lineage>
</organism>
<evidence type="ECO:0000256" key="7">
    <source>
        <dbReference type="SAM" id="MobiDB-lite"/>
    </source>
</evidence>
<evidence type="ECO:0000256" key="1">
    <source>
        <dbReference type="ARBA" id="ARBA00004141"/>
    </source>
</evidence>
<gene>
    <name evidence="10" type="ORF">CROQUDRAFT_72322</name>
</gene>
<dbReference type="InterPro" id="IPR004840">
    <property type="entry name" value="Amino_acid_permease_CS"/>
</dbReference>
<evidence type="ECO:0000256" key="3">
    <source>
        <dbReference type="ARBA" id="ARBA00022692"/>
    </source>
</evidence>
<dbReference type="PROSITE" id="PS00218">
    <property type="entry name" value="AMINO_ACID_PERMEASE_1"/>
    <property type="match status" value="1"/>
</dbReference>
<feature type="transmembrane region" description="Helical" evidence="8">
    <location>
        <begin position="371"/>
        <end position="390"/>
    </location>
</feature>
<dbReference type="EMBL" id="MU167216">
    <property type="protein sequence ID" value="KAG0150850.1"/>
    <property type="molecule type" value="Genomic_DNA"/>
</dbReference>
<dbReference type="InterPro" id="IPR004841">
    <property type="entry name" value="AA-permease/SLC12A_dom"/>
</dbReference>
<evidence type="ECO:0000256" key="5">
    <source>
        <dbReference type="ARBA" id="ARBA00022989"/>
    </source>
</evidence>
<feature type="domain" description="Amino acid permease/ SLC12A" evidence="9">
    <location>
        <begin position="42"/>
        <end position="502"/>
    </location>
</feature>
<feature type="transmembrane region" description="Helical" evidence="8">
    <location>
        <begin position="444"/>
        <end position="465"/>
    </location>
</feature>
<feature type="compositionally biased region" description="Basic and acidic residues" evidence="7">
    <location>
        <begin position="1"/>
        <end position="14"/>
    </location>
</feature>
<evidence type="ECO:0000256" key="4">
    <source>
        <dbReference type="ARBA" id="ARBA00022970"/>
    </source>
</evidence>
<dbReference type="GO" id="GO:0016020">
    <property type="term" value="C:membrane"/>
    <property type="evidence" value="ECO:0007669"/>
    <property type="project" value="UniProtKB-SubCell"/>
</dbReference>
<evidence type="ECO:0000313" key="11">
    <source>
        <dbReference type="Proteomes" id="UP000886653"/>
    </source>
</evidence>
<comment type="caution">
    <text evidence="10">The sequence shown here is derived from an EMBL/GenBank/DDBJ whole genome shotgun (WGS) entry which is preliminary data.</text>
</comment>
<feature type="transmembrane region" description="Helical" evidence="8">
    <location>
        <begin position="42"/>
        <end position="64"/>
    </location>
</feature>
<dbReference type="Pfam" id="PF00324">
    <property type="entry name" value="AA_permease"/>
    <property type="match status" value="1"/>
</dbReference>
<proteinExistence type="predicted"/>
<keyword evidence="2" id="KW-0813">Transport</keyword>
<keyword evidence="11" id="KW-1185">Reference proteome</keyword>
<dbReference type="InterPro" id="IPR050524">
    <property type="entry name" value="APC_YAT"/>
</dbReference>
<dbReference type="PANTHER" id="PTHR43341:SF20">
    <property type="entry name" value="AAT FAMILY AMINO ACID TRANSPORTER"/>
    <property type="match status" value="1"/>
</dbReference>
<sequence>MGKKKGFPDLEKTGGSRPASLVSQTTSKPPPRELRRQLKNRHVAMISMGGAIGTGLFIATSTALQHGGPVSLVLGYTFTGVLAWSLMCSLGEMISHLPIVGGHLALADRFFSPSLSFTLGWSYWYLWSIVLPTELSASAILMSFWTSKVSNAVWITIFLFGVAMINLGGAKVYGEMEFWFASIKLLTIVGVIILGIIVDLGGITGDRLGFRYWKDPGLFVQYRGIPGAAGRFLGFFSVLINASFAYVGVEMPAIAAAEAKNPRRNLPKAIKRVAARVLVFYVSGTLIISILVSSKDPQLSLAVATGAKSPFVIAIKNAGIKGLPSVINASLLSGAWSAASSDLYIASRSLYGLSITGNAPRFLARTTSKGLPVYCYLIGIGMGTLAFMSASEGQAGKVFGYLANMTSVTGLLTWAGIFVTYIRFHAGTIAQKYDRSQLPYQSPVGPIGAWCGLILCSIIIIFNGVDIFFHDAWDLSTCITCYFPLVAFFVLYFAHRWWTQTGLIEKSYMDFVTGSRDSAEEEETPPKNWLEKVWRALV</sequence>
<feature type="transmembrane region" description="Helical" evidence="8">
    <location>
        <begin position="402"/>
        <end position="424"/>
    </location>
</feature>
<keyword evidence="4" id="KW-0029">Amino-acid transport</keyword>
<name>A0A9P6TGL3_9BASI</name>
<reference evidence="10" key="1">
    <citation type="submission" date="2013-11" db="EMBL/GenBank/DDBJ databases">
        <title>Genome sequence of the fusiform rust pathogen reveals effectors for host alternation and coevolution with pine.</title>
        <authorList>
            <consortium name="DOE Joint Genome Institute"/>
            <person name="Smith K."/>
            <person name="Pendleton A."/>
            <person name="Kubisiak T."/>
            <person name="Anderson C."/>
            <person name="Salamov A."/>
            <person name="Aerts A."/>
            <person name="Riley R."/>
            <person name="Clum A."/>
            <person name="Lindquist E."/>
            <person name="Ence D."/>
            <person name="Campbell M."/>
            <person name="Kronenberg Z."/>
            <person name="Feau N."/>
            <person name="Dhillon B."/>
            <person name="Hamelin R."/>
            <person name="Burleigh J."/>
            <person name="Smith J."/>
            <person name="Yandell M."/>
            <person name="Nelson C."/>
            <person name="Grigoriev I."/>
            <person name="Davis J."/>
        </authorList>
    </citation>
    <scope>NUCLEOTIDE SEQUENCE</scope>
    <source>
        <strain evidence="10">G11</strain>
    </source>
</reference>
<keyword evidence="3 8" id="KW-0812">Transmembrane</keyword>
<dbReference type="Proteomes" id="UP000886653">
    <property type="component" value="Unassembled WGS sequence"/>
</dbReference>
<dbReference type="Gene3D" id="1.20.1740.10">
    <property type="entry name" value="Amino acid/polyamine transporter I"/>
    <property type="match status" value="1"/>
</dbReference>
<dbReference type="GO" id="GO:0015171">
    <property type="term" value="F:amino acid transmembrane transporter activity"/>
    <property type="evidence" value="ECO:0007669"/>
    <property type="project" value="TreeGrafter"/>
</dbReference>
<dbReference type="PIRSF" id="PIRSF006060">
    <property type="entry name" value="AA_transporter"/>
    <property type="match status" value="1"/>
</dbReference>
<dbReference type="FunFam" id="1.20.1740.10:FF:000006">
    <property type="entry name" value="General amino acid permease"/>
    <property type="match status" value="1"/>
</dbReference>
<feature type="transmembrane region" description="Helical" evidence="8">
    <location>
        <begin position="273"/>
        <end position="292"/>
    </location>
</feature>
<feature type="transmembrane region" description="Helical" evidence="8">
    <location>
        <begin position="152"/>
        <end position="173"/>
    </location>
</feature>
<evidence type="ECO:0000256" key="8">
    <source>
        <dbReference type="SAM" id="Phobius"/>
    </source>
</evidence>
<evidence type="ECO:0000256" key="2">
    <source>
        <dbReference type="ARBA" id="ARBA00022448"/>
    </source>
</evidence>
<keyword evidence="5 8" id="KW-1133">Transmembrane helix</keyword>
<feature type="region of interest" description="Disordered" evidence="7">
    <location>
        <begin position="1"/>
        <end position="32"/>
    </location>
</feature>
<evidence type="ECO:0000259" key="9">
    <source>
        <dbReference type="Pfam" id="PF00324"/>
    </source>
</evidence>
<comment type="subcellular location">
    <subcellularLocation>
        <location evidence="1">Membrane</location>
        <topology evidence="1">Multi-pass membrane protein</topology>
    </subcellularLocation>
</comment>
<evidence type="ECO:0000256" key="6">
    <source>
        <dbReference type="ARBA" id="ARBA00023136"/>
    </source>
</evidence>
<dbReference type="OrthoDB" id="10062876at2759"/>
<dbReference type="AlphaFoldDB" id="A0A9P6TGL3"/>
<feature type="transmembrane region" description="Helical" evidence="8">
    <location>
        <begin position="70"/>
        <end position="90"/>
    </location>
</feature>
<feature type="transmembrane region" description="Helical" evidence="8">
    <location>
        <begin position="472"/>
        <end position="494"/>
    </location>
</feature>
<keyword evidence="6 8" id="KW-0472">Membrane</keyword>